<reference evidence="2 3" key="1">
    <citation type="journal article" date="2014" name="PLoS Genet.">
        <title>Comparative Genomic Analysis of N2-Fixing and Non-N2-Fixing Paenibacillus spp.: Organization, Evolution and Expression of the Nitrogen Fixation Genes.</title>
        <authorList>
            <person name="Xie J.B."/>
            <person name="Du Z."/>
            <person name="Bai L."/>
            <person name="Tian C."/>
            <person name="Zhang Y."/>
            <person name="Xie J.Y."/>
            <person name="Wang T."/>
            <person name="Liu X."/>
            <person name="Chen X."/>
            <person name="Cheng Q."/>
            <person name="Chen S."/>
            <person name="Li J."/>
        </authorList>
    </citation>
    <scope>NUCLEOTIDE SEQUENCE [LARGE SCALE GENOMIC DNA]</scope>
    <source>
        <strain evidence="2 3">T27</strain>
    </source>
</reference>
<dbReference type="AlphaFoldDB" id="X4Z878"/>
<accession>X4Z878</accession>
<dbReference type="Proteomes" id="UP000019772">
    <property type="component" value="Chromosome"/>
</dbReference>
<protein>
    <submittedName>
        <fullName evidence="2">Uncharacterized protein</fullName>
    </submittedName>
</protein>
<evidence type="ECO:0000313" key="3">
    <source>
        <dbReference type="Proteomes" id="UP000019772"/>
    </source>
</evidence>
<keyword evidence="3" id="KW-1185">Reference proteome</keyword>
<organism evidence="2 3">
    <name type="scientific">Paenibacillus sabinae T27</name>
    <dbReference type="NCBI Taxonomy" id="1268072"/>
    <lineage>
        <taxon>Bacteria</taxon>
        <taxon>Bacillati</taxon>
        <taxon>Bacillota</taxon>
        <taxon>Bacilli</taxon>
        <taxon>Bacillales</taxon>
        <taxon>Paenibacillaceae</taxon>
        <taxon>Paenibacillus</taxon>
    </lineage>
</organism>
<dbReference type="EMBL" id="CP004078">
    <property type="protein sequence ID" value="AHV95901.1"/>
    <property type="molecule type" value="Genomic_DNA"/>
</dbReference>
<evidence type="ECO:0000256" key="1">
    <source>
        <dbReference type="SAM" id="Phobius"/>
    </source>
</evidence>
<gene>
    <name evidence="2" type="ORF">PSAB_04825</name>
</gene>
<keyword evidence="1" id="KW-0472">Membrane</keyword>
<evidence type="ECO:0000313" key="2">
    <source>
        <dbReference type="EMBL" id="AHV95901.1"/>
    </source>
</evidence>
<dbReference type="KEGG" id="psab:PSAB_04825"/>
<name>X4Z878_9BACL</name>
<proteinExistence type="predicted"/>
<dbReference type="STRING" id="1268072.PSAB_04825"/>
<sequence>MECMFGLILSTKKEHIHPKVNRSYSSTRYNLHIAMIYFIIPNYTESFLFLLPGRADLKKKTRPYNKTRIGRRLLPQSARMLTCYNQYSSMKETQLHVWR</sequence>
<keyword evidence="1" id="KW-1133">Transmembrane helix</keyword>
<dbReference type="HOGENOM" id="CLU_2317611_0_0_9"/>
<keyword evidence="1" id="KW-0812">Transmembrane</keyword>
<feature type="transmembrane region" description="Helical" evidence="1">
    <location>
        <begin position="29"/>
        <end position="51"/>
    </location>
</feature>